<name>A0A099D0X9_9ACTN</name>
<dbReference type="OrthoDB" id="956698at2"/>
<evidence type="ECO:0000313" key="5">
    <source>
        <dbReference type="Proteomes" id="UP000215043"/>
    </source>
</evidence>
<dbReference type="InterPro" id="IPR029068">
    <property type="entry name" value="Glyas_Bleomycin-R_OHBP_Dase"/>
</dbReference>
<dbReference type="Proteomes" id="UP000215043">
    <property type="component" value="Chromosome"/>
</dbReference>
<dbReference type="SUPFAM" id="SSF54593">
    <property type="entry name" value="Glyoxalase/Bleomycin resistance protein/Dihydroxybiphenyl dioxygenase"/>
    <property type="match status" value="1"/>
</dbReference>
<dbReference type="Gene3D" id="3.10.180.10">
    <property type="entry name" value="2,3-Dihydroxybiphenyl 1,2-Dioxygenase, domain 1"/>
    <property type="match status" value="1"/>
</dbReference>
<dbReference type="EMBL" id="CP022752">
    <property type="protein sequence ID" value="ASU77941.1"/>
    <property type="molecule type" value="Genomic_DNA"/>
</dbReference>
<dbReference type="PROSITE" id="PS51819">
    <property type="entry name" value="VOC"/>
    <property type="match status" value="1"/>
</dbReference>
<organism evidence="2 5">
    <name type="scientific">Actinopolyspora erythraea</name>
    <dbReference type="NCBI Taxonomy" id="414996"/>
    <lineage>
        <taxon>Bacteria</taxon>
        <taxon>Bacillati</taxon>
        <taxon>Actinomycetota</taxon>
        <taxon>Actinomycetes</taxon>
        <taxon>Actinopolysporales</taxon>
        <taxon>Actinopolysporaceae</taxon>
        <taxon>Actinopolyspora</taxon>
    </lineage>
</organism>
<sequence>MEVLSSRMILRPRDHDRSVRFYRDTLGLAIHREFPGGTVFFLGQGLLEVSGTGSSGPSQDQMLWLQVRDAAESVRQLRERGVEVLAEPERQPWGLIEGTVADPDGTRLVLVEVPAEHPLRGDVRQHP</sequence>
<keyword evidence="4" id="KW-1185">Reference proteome</keyword>
<dbReference type="HOGENOM" id="CLU_160046_0_0_11"/>
<proteinExistence type="predicted"/>
<reference evidence="2 5" key="2">
    <citation type="submission" date="2017-08" db="EMBL/GenBank/DDBJ databases">
        <title>The complete genome sequence of moderately halophilic actinomycete Actinopolyspora erythraea YIM 90600, the producer of novel erythromycin, novel actinopolysporins A-C and tubercidin.</title>
        <authorList>
            <person name="Yin M."/>
            <person name="Tang S."/>
        </authorList>
    </citation>
    <scope>NUCLEOTIDE SEQUENCE [LARGE SCALE GENOMIC DNA]</scope>
    <source>
        <strain evidence="2 5">YIM 90600</strain>
    </source>
</reference>
<dbReference type="eggNOG" id="COG0346">
    <property type="taxonomic scope" value="Bacteria"/>
</dbReference>
<dbReference type="AlphaFoldDB" id="A0A099D0X9"/>
<evidence type="ECO:0000259" key="1">
    <source>
        <dbReference type="PROSITE" id="PS51819"/>
    </source>
</evidence>
<evidence type="ECO:0000313" key="2">
    <source>
        <dbReference type="EMBL" id="ASU77941.1"/>
    </source>
</evidence>
<evidence type="ECO:0000313" key="3">
    <source>
        <dbReference type="EMBL" id="KGI79699.1"/>
    </source>
</evidence>
<reference evidence="3 4" key="1">
    <citation type="journal article" date="2014" name="PLoS ONE">
        <title>Identification and Characterization of a New Erythromycin Biosynthetic Gene Cluster in Actinopolyspora erythraea YIM90600, a Novel Erythronolide-Producing Halophilic Actinomycete Isolated from Salt Field.</title>
        <authorList>
            <person name="Chen D."/>
            <person name="Feng J."/>
            <person name="Huang L."/>
            <person name="Zhang Q."/>
            <person name="Wu J."/>
            <person name="Zhu X."/>
            <person name="Duan Y."/>
            <person name="Xu Z."/>
        </authorList>
    </citation>
    <scope>NUCLEOTIDE SEQUENCE [LARGE SCALE GENOMIC DNA]</scope>
    <source>
        <strain evidence="3 4">YIM90600</strain>
    </source>
</reference>
<gene>
    <name evidence="2" type="ORF">CDG81_06030</name>
    <name evidence="3" type="ORF">IL38_21040</name>
</gene>
<dbReference type="GO" id="GO:0051213">
    <property type="term" value="F:dioxygenase activity"/>
    <property type="evidence" value="ECO:0007669"/>
    <property type="project" value="UniProtKB-KW"/>
</dbReference>
<dbReference type="InterPro" id="IPR037523">
    <property type="entry name" value="VOC_core"/>
</dbReference>
<keyword evidence="2" id="KW-0560">Oxidoreductase</keyword>
<protein>
    <submittedName>
        <fullName evidence="2 3">Glyoxalase</fullName>
    </submittedName>
</protein>
<dbReference type="RefSeq" id="WP_043577278.1">
    <property type="nucleotide sequence ID" value="NZ_CP022752.1"/>
</dbReference>
<keyword evidence="2" id="KW-0223">Dioxygenase</keyword>
<dbReference type="KEGG" id="aey:CDG81_06030"/>
<dbReference type="Pfam" id="PF00903">
    <property type="entry name" value="Glyoxalase"/>
    <property type="match status" value="1"/>
</dbReference>
<accession>A0A099D0X9</accession>
<evidence type="ECO:0000313" key="4">
    <source>
        <dbReference type="Proteomes" id="UP000029737"/>
    </source>
</evidence>
<dbReference type="Proteomes" id="UP000029737">
    <property type="component" value="Unassembled WGS sequence"/>
</dbReference>
<dbReference type="EMBL" id="JPMV01000039">
    <property type="protein sequence ID" value="KGI79699.1"/>
    <property type="molecule type" value="Genomic_DNA"/>
</dbReference>
<feature type="domain" description="VOC" evidence="1">
    <location>
        <begin position="3"/>
        <end position="113"/>
    </location>
</feature>
<dbReference type="InterPro" id="IPR004360">
    <property type="entry name" value="Glyas_Fos-R_dOase_dom"/>
</dbReference>